<evidence type="ECO:0000313" key="2">
    <source>
        <dbReference type="Proteomes" id="UP001139311"/>
    </source>
</evidence>
<dbReference type="AlphaFoldDB" id="A0A9X1IGF6"/>
<organism evidence="1 2">
    <name type="scientific">Roseicella aerolata</name>
    <dbReference type="NCBI Taxonomy" id="2883479"/>
    <lineage>
        <taxon>Bacteria</taxon>
        <taxon>Pseudomonadati</taxon>
        <taxon>Pseudomonadota</taxon>
        <taxon>Alphaproteobacteria</taxon>
        <taxon>Acetobacterales</taxon>
        <taxon>Roseomonadaceae</taxon>
        <taxon>Roseicella</taxon>
    </lineage>
</organism>
<evidence type="ECO:0000313" key="1">
    <source>
        <dbReference type="EMBL" id="MCB4823233.1"/>
    </source>
</evidence>
<gene>
    <name evidence="1" type="ORF">LHA35_15975</name>
</gene>
<name>A0A9X1IGF6_9PROT</name>
<dbReference type="EMBL" id="JAJAQI010000024">
    <property type="protein sequence ID" value="MCB4823233.1"/>
    <property type="molecule type" value="Genomic_DNA"/>
</dbReference>
<proteinExistence type="predicted"/>
<dbReference type="RefSeq" id="WP_226609687.1">
    <property type="nucleotide sequence ID" value="NZ_JAJAQI010000024.1"/>
</dbReference>
<sequence length="368" mass="39771">MSQALATRFDNLQDLCVARLRDCVDPRTGRFGRQIRDGAWASTLGTESLTSSAICLIGLSRAGIPARAVVADPVALCRHLAARVREERYPGGLGLVLWANSALRAAPPLALLGEAGFDPAELALVARNLTTMEVAWLVSGLLHAGLPSLRPACIAALQELESRLDRNTLVFRHAGPAAPPQHRIRARIANFADQVYPLQALAFAAIALGDEARRVLADRCGTHLVEAQGPLGQWWWHHDARTGKVVEGYPVYSVHQHSMAPMALRALAVAGGRNHAAAAASSRAWLQANELGIDMVEPSSGIIWRSVEREEGALAHRLRHARMLLGLPAAGPSQPRFRLNREIRPYEWGWLLYASAIEGGPAPAGHIV</sequence>
<protein>
    <submittedName>
        <fullName evidence="1">Uncharacterized protein</fullName>
    </submittedName>
</protein>
<keyword evidence="2" id="KW-1185">Reference proteome</keyword>
<comment type="caution">
    <text evidence="1">The sequence shown here is derived from an EMBL/GenBank/DDBJ whole genome shotgun (WGS) entry which is preliminary data.</text>
</comment>
<reference evidence="1" key="1">
    <citation type="submission" date="2021-10" db="EMBL/GenBank/DDBJ databases">
        <title>Roseicella aerolatum sp. nov., isolated from aerosols of e-waste dismantling site.</title>
        <authorList>
            <person name="Qin T."/>
        </authorList>
    </citation>
    <scope>NUCLEOTIDE SEQUENCE</scope>
    <source>
        <strain evidence="1">GB24</strain>
    </source>
</reference>
<dbReference type="Proteomes" id="UP001139311">
    <property type="component" value="Unassembled WGS sequence"/>
</dbReference>
<accession>A0A9X1IGF6</accession>